<feature type="domain" description="Carbohydrate kinase PfkB" evidence="3">
    <location>
        <begin position="2"/>
        <end position="262"/>
    </location>
</feature>
<keyword evidence="5" id="KW-1185">Reference proteome</keyword>
<evidence type="ECO:0000313" key="5">
    <source>
        <dbReference type="Proteomes" id="UP000002881"/>
    </source>
</evidence>
<keyword evidence="2 4" id="KW-0418">Kinase</keyword>
<dbReference type="GO" id="GO:0016301">
    <property type="term" value="F:kinase activity"/>
    <property type="evidence" value="ECO:0007669"/>
    <property type="project" value="UniProtKB-KW"/>
</dbReference>
<accession>I2F3H9</accession>
<evidence type="ECO:0000259" key="3">
    <source>
        <dbReference type="Pfam" id="PF00294"/>
    </source>
</evidence>
<sequence>MKISIVGNVNIDLSAFISESGNNEENRISEMSFAIGGSASNTSIMLSRLRKSIYLQGAVGSDLFGEMALELLKREGLNTDYLLKLNGKTGFCFSAISEDGQRHLFTYRGVNEKAYPIEDGFDFYHFGGVTPDQIERFIDKTGEVRFSYNPGGIVTFEKTTGVAAIAARCEVLFVNESEWNHLEHSLTGEPKEIVVTQGARGSKIKNGPEEAAFPAKVIDTTGAGDSFIAGFLHAYLSGKDPVQCLKLGNLLASMVVSRPGASPAFTYNEVSDLANMYHVYLH</sequence>
<dbReference type="InterPro" id="IPR002173">
    <property type="entry name" value="Carboh/pur_kinase_PfkB_CS"/>
</dbReference>
<dbReference type="AlphaFoldDB" id="I2F3H9"/>
<organism evidence="4 5">
    <name type="scientific">Mesotoga prima MesG1.Ag.4.2</name>
    <dbReference type="NCBI Taxonomy" id="660470"/>
    <lineage>
        <taxon>Bacteria</taxon>
        <taxon>Thermotogati</taxon>
        <taxon>Thermotogota</taxon>
        <taxon>Thermotogae</taxon>
        <taxon>Kosmotogales</taxon>
        <taxon>Kosmotogaceae</taxon>
        <taxon>Mesotoga</taxon>
    </lineage>
</organism>
<dbReference type="EMBL" id="CP003532">
    <property type="protein sequence ID" value="AFK06482.1"/>
    <property type="molecule type" value="Genomic_DNA"/>
</dbReference>
<dbReference type="RefSeq" id="WP_014730536.1">
    <property type="nucleotide sequence ID" value="NC_017934.1"/>
</dbReference>
<dbReference type="PANTHER" id="PTHR10584">
    <property type="entry name" value="SUGAR KINASE"/>
    <property type="match status" value="1"/>
</dbReference>
<dbReference type="HOGENOM" id="CLU_027634_6_0_0"/>
<dbReference type="STRING" id="660470.Theba_0768"/>
<dbReference type="KEGG" id="mpg:Theba_0768"/>
<dbReference type="GeneID" id="87106610"/>
<evidence type="ECO:0000313" key="4">
    <source>
        <dbReference type="EMBL" id="AFK06482.1"/>
    </source>
</evidence>
<dbReference type="InterPro" id="IPR029056">
    <property type="entry name" value="Ribokinase-like"/>
</dbReference>
<dbReference type="Proteomes" id="UP000002881">
    <property type="component" value="Chromosome"/>
</dbReference>
<dbReference type="Gene3D" id="3.40.1190.20">
    <property type="match status" value="1"/>
</dbReference>
<proteinExistence type="predicted"/>
<dbReference type="PROSITE" id="PS00584">
    <property type="entry name" value="PFKB_KINASES_2"/>
    <property type="match status" value="1"/>
</dbReference>
<name>I2F3H9_9BACT</name>
<dbReference type="eggNOG" id="COG0524">
    <property type="taxonomic scope" value="Bacteria"/>
</dbReference>
<dbReference type="Pfam" id="PF00294">
    <property type="entry name" value="PfkB"/>
    <property type="match status" value="1"/>
</dbReference>
<keyword evidence="1" id="KW-0808">Transferase</keyword>
<protein>
    <submittedName>
        <fullName evidence="4">Sugar kinase, ribokinase</fullName>
    </submittedName>
</protein>
<reference evidence="4 5" key="1">
    <citation type="journal article" date="2012" name="Genome Biol. Evol.">
        <title>Genome Sequence of the Mesophilic Thermotogales Bacterium Mesotoga prima MesG1.Ag.4.2 Reveals the Largest Thermotogales Genome To Date.</title>
        <authorList>
            <person name="Zhaxybayeva O."/>
            <person name="Swithers K.S."/>
            <person name="Foght J."/>
            <person name="Green A.G."/>
            <person name="Bruce D."/>
            <person name="Detter C."/>
            <person name="Han S."/>
            <person name="Teshima H."/>
            <person name="Han J."/>
            <person name="Woyke T."/>
            <person name="Pitluck S."/>
            <person name="Nolan M."/>
            <person name="Ivanova N."/>
            <person name="Pati A."/>
            <person name="Land M.L."/>
            <person name="Dlutek M."/>
            <person name="Doolittle W.F."/>
            <person name="Noll K.M."/>
            <person name="Nesbo C.L."/>
        </authorList>
    </citation>
    <scope>NUCLEOTIDE SEQUENCE [LARGE SCALE GENOMIC DNA]</scope>
    <source>
        <strain evidence="5">mesG1.Ag.4.2</strain>
    </source>
</reference>
<evidence type="ECO:0000256" key="1">
    <source>
        <dbReference type="ARBA" id="ARBA00022679"/>
    </source>
</evidence>
<evidence type="ECO:0000256" key="2">
    <source>
        <dbReference type="ARBA" id="ARBA00022777"/>
    </source>
</evidence>
<dbReference type="InterPro" id="IPR011611">
    <property type="entry name" value="PfkB_dom"/>
</dbReference>
<dbReference type="PANTHER" id="PTHR10584:SF166">
    <property type="entry name" value="RIBOKINASE"/>
    <property type="match status" value="1"/>
</dbReference>
<gene>
    <name evidence="4" type="ORF">Theba_0768</name>
</gene>
<dbReference type="SUPFAM" id="SSF53613">
    <property type="entry name" value="Ribokinase-like"/>
    <property type="match status" value="1"/>
</dbReference>